<keyword evidence="11" id="KW-1185">Reference proteome</keyword>
<organism evidence="10 11">
    <name type="scientific">Paenibacillus septentrionalis</name>
    <dbReference type="NCBI Taxonomy" id="429342"/>
    <lineage>
        <taxon>Bacteria</taxon>
        <taxon>Bacillati</taxon>
        <taxon>Bacillota</taxon>
        <taxon>Bacilli</taxon>
        <taxon>Bacillales</taxon>
        <taxon>Paenibacillaceae</taxon>
        <taxon>Paenibacillus</taxon>
    </lineage>
</organism>
<dbReference type="SUPFAM" id="SSF52343">
    <property type="entry name" value="Ferredoxin reductase-like, C-terminal NADP-linked domain"/>
    <property type="match status" value="1"/>
</dbReference>
<feature type="domain" description="FAD-binding FR-type" evidence="9">
    <location>
        <begin position="11"/>
        <end position="112"/>
    </location>
</feature>
<comment type="cofactor">
    <cofactor evidence="1">
        <name>FAD</name>
        <dbReference type="ChEBI" id="CHEBI:57692"/>
    </cofactor>
</comment>
<evidence type="ECO:0000259" key="9">
    <source>
        <dbReference type="PROSITE" id="PS51384"/>
    </source>
</evidence>
<dbReference type="Proteomes" id="UP001596233">
    <property type="component" value="Unassembled WGS sequence"/>
</dbReference>
<dbReference type="InterPro" id="IPR017938">
    <property type="entry name" value="Riboflavin_synthase-like_b-brl"/>
</dbReference>
<dbReference type="PROSITE" id="PS51384">
    <property type="entry name" value="FAD_FR"/>
    <property type="match status" value="1"/>
</dbReference>
<keyword evidence="8" id="KW-0411">Iron-sulfur</keyword>
<dbReference type="InterPro" id="IPR001433">
    <property type="entry name" value="OxRdtase_FAD/NAD-bd"/>
</dbReference>
<keyword evidence="2" id="KW-0285">Flavoprotein</keyword>
<reference evidence="11" key="1">
    <citation type="journal article" date="2019" name="Int. J. Syst. Evol. Microbiol.">
        <title>The Global Catalogue of Microorganisms (GCM) 10K type strain sequencing project: providing services to taxonomists for standard genome sequencing and annotation.</title>
        <authorList>
            <consortium name="The Broad Institute Genomics Platform"/>
            <consortium name="The Broad Institute Genome Sequencing Center for Infectious Disease"/>
            <person name="Wu L."/>
            <person name="Ma J."/>
        </authorList>
    </citation>
    <scope>NUCLEOTIDE SEQUENCE [LARGE SCALE GENOMIC DNA]</scope>
    <source>
        <strain evidence="11">PCU 280</strain>
    </source>
</reference>
<comment type="caution">
    <text evidence="10">The sequence shown here is derived from an EMBL/GenBank/DDBJ whole genome shotgun (WGS) entry which is preliminary data.</text>
</comment>
<dbReference type="Gene3D" id="3.40.50.80">
    <property type="entry name" value="Nucleotide-binding domain of ferredoxin-NADP reductase (FNR) module"/>
    <property type="match status" value="1"/>
</dbReference>
<name>A0ABW1UZZ7_9BACL</name>
<dbReference type="SUPFAM" id="SSF63380">
    <property type="entry name" value="Riboflavin synthase domain-like"/>
    <property type="match status" value="1"/>
</dbReference>
<evidence type="ECO:0000256" key="2">
    <source>
        <dbReference type="ARBA" id="ARBA00022630"/>
    </source>
</evidence>
<evidence type="ECO:0000313" key="11">
    <source>
        <dbReference type="Proteomes" id="UP001596233"/>
    </source>
</evidence>
<gene>
    <name evidence="10" type="ORF">ACFP56_05345</name>
</gene>
<sequence length="231" mass="25878">MGFFKDMIAVFQKKELKFLEYRKEADDVYSFMFEKPNDLSWNAGQYGLFTITHKSIKNNTRPLSIASAPEENVIRITTRISDSPSDYKKALLELKQGMTIKMGGPIGKFSLDDSSPSLLIAGGIGITPFRSILKQVAGGGNSARPIHLLYMDRHLFKDELDAMAEQGVLTVTYVSSRDALEQEIDQFAAQHKTSGNYYVAGPKSLVDSISSYMNKHNVPKQRVKKDAFFGY</sequence>
<dbReference type="InterPro" id="IPR039261">
    <property type="entry name" value="FNR_nucleotide-bd"/>
</dbReference>
<keyword evidence="5" id="KW-0274">FAD</keyword>
<dbReference type="InterPro" id="IPR050415">
    <property type="entry name" value="MRET"/>
</dbReference>
<evidence type="ECO:0000256" key="6">
    <source>
        <dbReference type="ARBA" id="ARBA00023002"/>
    </source>
</evidence>
<evidence type="ECO:0000256" key="1">
    <source>
        <dbReference type="ARBA" id="ARBA00001974"/>
    </source>
</evidence>
<dbReference type="PANTHER" id="PTHR47354">
    <property type="entry name" value="NADH OXIDOREDUCTASE HCR"/>
    <property type="match status" value="1"/>
</dbReference>
<evidence type="ECO:0000256" key="4">
    <source>
        <dbReference type="ARBA" id="ARBA00022723"/>
    </source>
</evidence>
<evidence type="ECO:0000256" key="5">
    <source>
        <dbReference type="ARBA" id="ARBA00022827"/>
    </source>
</evidence>
<dbReference type="RefSeq" id="WP_379231983.1">
    <property type="nucleotide sequence ID" value="NZ_JBHSTE010000002.1"/>
</dbReference>
<dbReference type="EMBL" id="JBHSTE010000002">
    <property type="protein sequence ID" value="MFC6332040.1"/>
    <property type="molecule type" value="Genomic_DNA"/>
</dbReference>
<keyword evidence="4" id="KW-0479">Metal-binding</keyword>
<evidence type="ECO:0000313" key="10">
    <source>
        <dbReference type="EMBL" id="MFC6332040.1"/>
    </source>
</evidence>
<accession>A0ABW1UZZ7</accession>
<evidence type="ECO:0000256" key="8">
    <source>
        <dbReference type="ARBA" id="ARBA00023014"/>
    </source>
</evidence>
<dbReference type="InterPro" id="IPR017927">
    <property type="entry name" value="FAD-bd_FR_type"/>
</dbReference>
<keyword evidence="6" id="KW-0560">Oxidoreductase</keyword>
<keyword evidence="3" id="KW-0001">2Fe-2S</keyword>
<protein>
    <submittedName>
        <fullName evidence="10">FAD-dependent oxidoreductase</fullName>
    </submittedName>
</protein>
<evidence type="ECO:0000256" key="3">
    <source>
        <dbReference type="ARBA" id="ARBA00022714"/>
    </source>
</evidence>
<dbReference type="CDD" id="cd00322">
    <property type="entry name" value="FNR_like"/>
    <property type="match status" value="1"/>
</dbReference>
<dbReference type="Pfam" id="PF00175">
    <property type="entry name" value="NAD_binding_1"/>
    <property type="match status" value="1"/>
</dbReference>
<keyword evidence="7" id="KW-0408">Iron</keyword>
<dbReference type="PANTHER" id="PTHR47354:SF8">
    <property type="entry name" value="1,2-PHENYLACETYL-COA EPOXIDASE, SUBUNIT E"/>
    <property type="match status" value="1"/>
</dbReference>
<dbReference type="Gene3D" id="2.40.30.10">
    <property type="entry name" value="Translation factors"/>
    <property type="match status" value="1"/>
</dbReference>
<evidence type="ECO:0000256" key="7">
    <source>
        <dbReference type="ARBA" id="ARBA00023004"/>
    </source>
</evidence>
<proteinExistence type="predicted"/>